<dbReference type="InterPro" id="IPR044855">
    <property type="entry name" value="CoA-Trfase_III_dom3_sf"/>
</dbReference>
<protein>
    <submittedName>
        <fullName evidence="2">Crotonobetainyl-CoA:carnitine CoA-transferase CaiB</fullName>
    </submittedName>
</protein>
<reference evidence="3" key="1">
    <citation type="submission" date="2016-08" db="EMBL/GenBank/DDBJ databases">
        <authorList>
            <person name="Varghese N."/>
            <person name="Submissions Spin"/>
        </authorList>
    </citation>
    <scope>NUCLEOTIDE SEQUENCE [LARGE SCALE GENOMIC DNA]</scope>
    <source>
        <strain evidence="3">ERR11</strain>
    </source>
</reference>
<dbReference type="Gene3D" id="3.30.1540.10">
    <property type="entry name" value="formyl-coa transferase, domain 3"/>
    <property type="match status" value="1"/>
</dbReference>
<keyword evidence="1 2" id="KW-0808">Transferase</keyword>
<gene>
    <name evidence="2" type="ORF">GA0061098_101688</name>
</gene>
<evidence type="ECO:0000256" key="1">
    <source>
        <dbReference type="ARBA" id="ARBA00022679"/>
    </source>
</evidence>
<dbReference type="SUPFAM" id="SSF89796">
    <property type="entry name" value="CoA-transferase family III (CaiB/BaiF)"/>
    <property type="match status" value="1"/>
</dbReference>
<dbReference type="PANTHER" id="PTHR48207:SF4">
    <property type="entry name" value="BLL6097 PROTEIN"/>
    <property type="match status" value="1"/>
</dbReference>
<keyword evidence="3" id="KW-1185">Reference proteome</keyword>
<dbReference type="EMBL" id="FMAI01000016">
    <property type="protein sequence ID" value="SCB51878.1"/>
    <property type="molecule type" value="Genomic_DNA"/>
</dbReference>
<evidence type="ECO:0000313" key="3">
    <source>
        <dbReference type="Proteomes" id="UP000199184"/>
    </source>
</evidence>
<dbReference type="PANTHER" id="PTHR48207">
    <property type="entry name" value="SUCCINATE--HYDROXYMETHYLGLUTARATE COA-TRANSFERASE"/>
    <property type="match status" value="1"/>
</dbReference>
<sequence length="409" mass="43934">MVDLLKGIRVLSLNHFLMGPVGVQFLADLGADVIAVEPPGGAFQRKWGGADKQVDGQSMLLLTGNRNKRSLTLDLKKPEAVVIARQLIAKSDVIAENFRPGVLDKLGLGYEDAKKINPQIIYAAASGYGPDGPYVDRPGQDLLIQALSGLAMITGSREQGPRAVGVSAIDHHGAALFAAGILAALVRKARTGQGCRVDVSLLSAALDLQMESFTCYLNGQRPDDVRQPGPLAGWYYGAPYGIYATRDGHIAISLGSLEGLSDALGLPIDQRIPDEEAYRRRDEASAMIAANVAKRSTTECIVLFEARGIWHAAVNDYADVVADPQIAHNKNFQVVTGATGTPITLVSHPVRYDGEQPDVRLPPQKLGAQTEEILNELGYDARKLKDLYEMGAIGAADPHHSTNKETSRK</sequence>
<proteinExistence type="predicted"/>
<dbReference type="InterPro" id="IPR023606">
    <property type="entry name" value="CoA-Trfase_III_dom_1_sf"/>
</dbReference>
<dbReference type="InterPro" id="IPR003673">
    <property type="entry name" value="CoA-Trfase_fam_III"/>
</dbReference>
<dbReference type="Proteomes" id="UP000199184">
    <property type="component" value="Unassembled WGS sequence"/>
</dbReference>
<dbReference type="GO" id="GO:0008410">
    <property type="term" value="F:CoA-transferase activity"/>
    <property type="evidence" value="ECO:0007669"/>
    <property type="project" value="TreeGrafter"/>
</dbReference>
<organism evidence="2 3">
    <name type="scientific">Bradyrhizobium shewense</name>
    <dbReference type="NCBI Taxonomy" id="1761772"/>
    <lineage>
        <taxon>Bacteria</taxon>
        <taxon>Pseudomonadati</taxon>
        <taxon>Pseudomonadota</taxon>
        <taxon>Alphaproteobacteria</taxon>
        <taxon>Hyphomicrobiales</taxon>
        <taxon>Nitrobacteraceae</taxon>
        <taxon>Bradyrhizobium</taxon>
    </lineage>
</organism>
<name>A0A1C3XI01_9BRAD</name>
<dbReference type="InterPro" id="IPR050483">
    <property type="entry name" value="CoA-transferase_III_domain"/>
</dbReference>
<accession>A0A1C3XI01</accession>
<dbReference type="Pfam" id="PF02515">
    <property type="entry name" value="CoA_transf_3"/>
    <property type="match status" value="1"/>
</dbReference>
<dbReference type="RefSeq" id="WP_091963954.1">
    <property type="nucleotide sequence ID" value="NZ_FMAI01000016.1"/>
</dbReference>
<dbReference type="Gene3D" id="3.40.50.10540">
    <property type="entry name" value="Crotonobetainyl-coa:carnitine coa-transferase, domain 1"/>
    <property type="match status" value="1"/>
</dbReference>
<dbReference type="AlphaFoldDB" id="A0A1C3XI01"/>
<evidence type="ECO:0000313" key="2">
    <source>
        <dbReference type="EMBL" id="SCB51878.1"/>
    </source>
</evidence>